<evidence type="ECO:0000313" key="3">
    <source>
        <dbReference type="Proteomes" id="UP000006591"/>
    </source>
</evidence>
<organism evidence="2">
    <name type="scientific">Oryza nivara</name>
    <name type="common">Indian wild rice</name>
    <name type="synonym">Oryza sativa f. spontanea</name>
    <dbReference type="NCBI Taxonomy" id="4536"/>
    <lineage>
        <taxon>Eukaryota</taxon>
        <taxon>Viridiplantae</taxon>
        <taxon>Streptophyta</taxon>
        <taxon>Embryophyta</taxon>
        <taxon>Tracheophyta</taxon>
        <taxon>Spermatophyta</taxon>
        <taxon>Magnoliopsida</taxon>
        <taxon>Liliopsida</taxon>
        <taxon>Poales</taxon>
        <taxon>Poaceae</taxon>
        <taxon>BOP clade</taxon>
        <taxon>Oryzoideae</taxon>
        <taxon>Oryzeae</taxon>
        <taxon>Oryzinae</taxon>
        <taxon>Oryza</taxon>
    </lineage>
</organism>
<protein>
    <submittedName>
        <fullName evidence="2">Uncharacterized protein</fullName>
    </submittedName>
</protein>
<dbReference type="Gramene" id="ONIVA02G05810.1">
    <property type="protein sequence ID" value="ONIVA02G05810.1"/>
    <property type="gene ID" value="ONIVA02G05810"/>
</dbReference>
<sequence length="54" mass="5933">MCTKECDDAPPPLPSLPAPKSGRRRPPQRAPGVTTTIERGLKRGCVVCGVWWLF</sequence>
<dbReference type="Proteomes" id="UP000006591">
    <property type="component" value="Chromosome 2"/>
</dbReference>
<name>A0A0E0G218_ORYNI</name>
<evidence type="ECO:0000313" key="2">
    <source>
        <dbReference type="EnsemblPlants" id="ONIVA02G05810.1"/>
    </source>
</evidence>
<dbReference type="STRING" id="4536.A0A0E0G218"/>
<feature type="region of interest" description="Disordered" evidence="1">
    <location>
        <begin position="1"/>
        <end position="33"/>
    </location>
</feature>
<dbReference type="EnsemblPlants" id="ONIVA02G05810.1">
    <property type="protein sequence ID" value="ONIVA02G05810.1"/>
    <property type="gene ID" value="ONIVA02G05810"/>
</dbReference>
<dbReference type="HOGENOM" id="CLU_3053702_0_0_1"/>
<proteinExistence type="predicted"/>
<reference evidence="2" key="1">
    <citation type="submission" date="2015-04" db="UniProtKB">
        <authorList>
            <consortium name="EnsemblPlants"/>
        </authorList>
    </citation>
    <scope>IDENTIFICATION</scope>
    <source>
        <strain evidence="2">SL10</strain>
    </source>
</reference>
<reference evidence="2" key="2">
    <citation type="submission" date="2018-04" db="EMBL/GenBank/DDBJ databases">
        <title>OnivRS2 (Oryza nivara Reference Sequence Version 2).</title>
        <authorList>
            <person name="Zhang J."/>
            <person name="Kudrna D."/>
            <person name="Lee S."/>
            <person name="Talag J."/>
            <person name="Rajasekar S."/>
            <person name="Welchert J."/>
            <person name="Hsing Y.-I."/>
            <person name="Wing R.A."/>
        </authorList>
    </citation>
    <scope>NUCLEOTIDE SEQUENCE [LARGE SCALE GENOMIC DNA]</scope>
    <source>
        <strain evidence="2">SL10</strain>
    </source>
</reference>
<evidence type="ECO:0000256" key="1">
    <source>
        <dbReference type="SAM" id="MobiDB-lite"/>
    </source>
</evidence>
<dbReference type="AlphaFoldDB" id="A0A0E0G218"/>
<accession>A0A0E0G218</accession>
<keyword evidence="3" id="KW-1185">Reference proteome</keyword>